<protein>
    <submittedName>
        <fullName evidence="8">Methyl-accepting chemotaxis protein</fullName>
    </submittedName>
</protein>
<dbReference type="GO" id="GO:0004888">
    <property type="term" value="F:transmembrane signaling receptor activity"/>
    <property type="evidence" value="ECO:0007669"/>
    <property type="project" value="InterPro"/>
</dbReference>
<dbReference type="InterPro" id="IPR004089">
    <property type="entry name" value="MCPsignal_dom"/>
</dbReference>
<keyword evidence="5" id="KW-0812">Transmembrane</keyword>
<feature type="domain" description="HAMP" evidence="7">
    <location>
        <begin position="192"/>
        <end position="244"/>
    </location>
</feature>
<reference evidence="9" key="1">
    <citation type="submission" date="2017-02" db="EMBL/GenBank/DDBJ databases">
        <authorList>
            <person name="Varghese N."/>
            <person name="Submissions S."/>
        </authorList>
    </citation>
    <scope>NUCLEOTIDE SEQUENCE [LARGE SCALE GENOMIC DNA]</scope>
    <source>
        <strain evidence="9">ATCC BAA-73</strain>
    </source>
</reference>
<dbReference type="PROSITE" id="PS50885">
    <property type="entry name" value="HAMP"/>
    <property type="match status" value="1"/>
</dbReference>
<dbReference type="PRINTS" id="PR00260">
    <property type="entry name" value="CHEMTRNSDUCR"/>
</dbReference>
<dbReference type="InterPro" id="IPR003660">
    <property type="entry name" value="HAMP_dom"/>
</dbReference>
<dbReference type="PANTHER" id="PTHR32089:SF112">
    <property type="entry name" value="LYSOZYME-LIKE PROTEIN-RELATED"/>
    <property type="match status" value="1"/>
</dbReference>
<dbReference type="GO" id="GO:0006935">
    <property type="term" value="P:chemotaxis"/>
    <property type="evidence" value="ECO:0007669"/>
    <property type="project" value="InterPro"/>
</dbReference>
<dbReference type="Gene3D" id="1.10.287.950">
    <property type="entry name" value="Methyl-accepting chemotaxis protein"/>
    <property type="match status" value="1"/>
</dbReference>
<evidence type="ECO:0000256" key="4">
    <source>
        <dbReference type="SAM" id="Coils"/>
    </source>
</evidence>
<dbReference type="FunFam" id="1.10.287.950:FF:000001">
    <property type="entry name" value="Methyl-accepting chemotaxis sensory transducer"/>
    <property type="match status" value="1"/>
</dbReference>
<evidence type="ECO:0000256" key="1">
    <source>
        <dbReference type="ARBA" id="ARBA00023224"/>
    </source>
</evidence>
<keyword evidence="1 3" id="KW-0807">Transducer</keyword>
<comment type="similarity">
    <text evidence="2">Belongs to the methyl-accepting chemotaxis (MCP) protein family.</text>
</comment>
<feature type="coiled-coil region" evidence="4">
    <location>
        <begin position="477"/>
        <end position="504"/>
    </location>
</feature>
<feature type="domain" description="Methyl-accepting transducer" evidence="6">
    <location>
        <begin position="242"/>
        <end position="492"/>
    </location>
</feature>
<dbReference type="Pfam" id="PF00672">
    <property type="entry name" value="HAMP"/>
    <property type="match status" value="1"/>
</dbReference>
<dbReference type="SUPFAM" id="SSF58104">
    <property type="entry name" value="Methyl-accepting chemotaxis protein (MCP) signaling domain"/>
    <property type="match status" value="1"/>
</dbReference>
<evidence type="ECO:0000256" key="5">
    <source>
        <dbReference type="SAM" id="Phobius"/>
    </source>
</evidence>
<proteinExistence type="inferred from homology"/>
<dbReference type="GO" id="GO:0016020">
    <property type="term" value="C:membrane"/>
    <property type="evidence" value="ECO:0007669"/>
    <property type="project" value="InterPro"/>
</dbReference>
<dbReference type="EMBL" id="FUWM01000008">
    <property type="protein sequence ID" value="SJZ52697.1"/>
    <property type="molecule type" value="Genomic_DNA"/>
</dbReference>
<organism evidence="8 9">
    <name type="scientific">Selenihalanaerobacter shriftii</name>
    <dbReference type="NCBI Taxonomy" id="142842"/>
    <lineage>
        <taxon>Bacteria</taxon>
        <taxon>Bacillati</taxon>
        <taxon>Bacillota</taxon>
        <taxon>Clostridia</taxon>
        <taxon>Halanaerobiales</taxon>
        <taxon>Halobacteroidaceae</taxon>
        <taxon>Selenihalanaerobacter</taxon>
    </lineage>
</organism>
<dbReference type="PROSITE" id="PS50111">
    <property type="entry name" value="CHEMOTAXIS_TRANSDUC_2"/>
    <property type="match status" value="1"/>
</dbReference>
<dbReference type="SMART" id="SM00304">
    <property type="entry name" value="HAMP"/>
    <property type="match status" value="1"/>
</dbReference>
<evidence type="ECO:0000313" key="8">
    <source>
        <dbReference type="EMBL" id="SJZ52697.1"/>
    </source>
</evidence>
<dbReference type="Pfam" id="PF00015">
    <property type="entry name" value="MCPsignal"/>
    <property type="match status" value="1"/>
</dbReference>
<evidence type="ECO:0000256" key="2">
    <source>
        <dbReference type="ARBA" id="ARBA00029447"/>
    </source>
</evidence>
<dbReference type="AlphaFoldDB" id="A0A1T4LDP7"/>
<evidence type="ECO:0000259" key="7">
    <source>
        <dbReference type="PROSITE" id="PS50885"/>
    </source>
</evidence>
<feature type="transmembrane region" description="Helical" evidence="5">
    <location>
        <begin position="15"/>
        <end position="37"/>
    </location>
</feature>
<dbReference type="Proteomes" id="UP000190625">
    <property type="component" value="Unassembled WGS sequence"/>
</dbReference>
<dbReference type="InterPro" id="IPR004090">
    <property type="entry name" value="Chemotax_Me-accpt_rcpt"/>
</dbReference>
<dbReference type="PANTHER" id="PTHR32089">
    <property type="entry name" value="METHYL-ACCEPTING CHEMOTAXIS PROTEIN MCPB"/>
    <property type="match status" value="1"/>
</dbReference>
<keyword evidence="4" id="KW-0175">Coiled coil</keyword>
<evidence type="ECO:0000313" key="9">
    <source>
        <dbReference type="Proteomes" id="UP000190625"/>
    </source>
</evidence>
<name>A0A1T4LDP7_9FIRM</name>
<dbReference type="GO" id="GO:0007165">
    <property type="term" value="P:signal transduction"/>
    <property type="evidence" value="ECO:0007669"/>
    <property type="project" value="UniProtKB-KW"/>
</dbReference>
<dbReference type="CDD" id="cd11386">
    <property type="entry name" value="MCP_signal"/>
    <property type="match status" value="1"/>
</dbReference>
<dbReference type="RefSeq" id="WP_078809582.1">
    <property type="nucleotide sequence ID" value="NZ_FUWM01000008.1"/>
</dbReference>
<evidence type="ECO:0000256" key="3">
    <source>
        <dbReference type="PROSITE-ProRule" id="PRU00284"/>
    </source>
</evidence>
<dbReference type="SMART" id="SM00283">
    <property type="entry name" value="MA"/>
    <property type="match status" value="1"/>
</dbReference>
<keyword evidence="5" id="KW-0472">Membrane</keyword>
<dbReference type="OrthoDB" id="369336at2"/>
<gene>
    <name evidence="8" type="ORF">SAMN02745118_01089</name>
</gene>
<keyword evidence="9" id="KW-1185">Reference proteome</keyword>
<feature type="transmembrane region" description="Helical" evidence="5">
    <location>
        <begin position="170"/>
        <end position="191"/>
    </location>
</feature>
<keyword evidence="5" id="KW-1133">Transmembrane helix</keyword>
<dbReference type="CDD" id="cd06225">
    <property type="entry name" value="HAMP"/>
    <property type="match status" value="1"/>
</dbReference>
<accession>A0A1T4LDP7</accession>
<evidence type="ECO:0000259" key="6">
    <source>
        <dbReference type="PROSITE" id="PS50111"/>
    </source>
</evidence>
<sequence length="507" mass="57443">MKLSNLFNNLNKRKFIILLIIPILSFGITLFGIANLHKLSKLQSLERDHVKLLWKNRLYLNKYEEIGDEKFLKQFFEGQKEMQRKPEKFLEMISWLDRLLLPEDMRVGTELCIKDIKDQKNLVKVVKKYQAGELTKEEYLKLKTKAFNESEKNGRVFYQRFKKVQQKVKIIVLSLIIIVNGALILLMYKIITPMRKSLNMLKDMANQIAEGKLKRLDGEFGEDEIGSLVTSFNNMVDKLRNMITNIFNNVEDLSAYSEELSASAEEGNASIETTNHYIEEMTANIQQISASNQEVTSLTQETNSQTRVGGDKIDTTIASMENINQVVEETVDKIKELNTNSQEINKIVELITDIADQTNLLALNAAIEAARAGEHGRGFAVVAEEIRELAEETSKATNEISKLIGDTQNKSAASLGAIQEVEKTAQEGKQVVEETGEVFYKIKNAIDDTSTYMQQTAVSVENLSKRSDEVLDVSQNISNMSEEVTKSSEELAQMAQKLQNLVSEFEI</sequence>
<dbReference type="STRING" id="142842.SAMN02745118_01089"/>